<keyword evidence="7" id="KW-0862">Zinc</keyword>
<dbReference type="EMBL" id="JARJCN010000050">
    <property type="protein sequence ID" value="KAJ7081351.1"/>
    <property type="molecule type" value="Genomic_DNA"/>
</dbReference>
<reference evidence="10" key="1">
    <citation type="submission" date="2023-03" db="EMBL/GenBank/DDBJ databases">
        <title>Massive genome expansion in bonnet fungi (Mycena s.s.) driven by repeated elements and novel gene families across ecological guilds.</title>
        <authorList>
            <consortium name="Lawrence Berkeley National Laboratory"/>
            <person name="Harder C.B."/>
            <person name="Miyauchi S."/>
            <person name="Viragh M."/>
            <person name="Kuo A."/>
            <person name="Thoen E."/>
            <person name="Andreopoulos B."/>
            <person name="Lu D."/>
            <person name="Skrede I."/>
            <person name="Drula E."/>
            <person name="Henrissat B."/>
            <person name="Morin E."/>
            <person name="Kohler A."/>
            <person name="Barry K."/>
            <person name="LaButti K."/>
            <person name="Morin E."/>
            <person name="Salamov A."/>
            <person name="Lipzen A."/>
            <person name="Mereny Z."/>
            <person name="Hegedus B."/>
            <person name="Baldrian P."/>
            <person name="Stursova M."/>
            <person name="Weitz H."/>
            <person name="Taylor A."/>
            <person name="Grigoriev I.V."/>
            <person name="Nagy L.G."/>
            <person name="Martin F."/>
            <person name="Kauserud H."/>
        </authorList>
    </citation>
    <scope>NUCLEOTIDE SEQUENCE</scope>
    <source>
        <strain evidence="10">CBHHK173m</strain>
    </source>
</reference>
<feature type="region of interest" description="Disordered" evidence="8">
    <location>
        <begin position="71"/>
        <end position="100"/>
    </location>
</feature>
<dbReference type="Gene3D" id="3.30.40.10">
    <property type="entry name" value="Zinc/RING finger domain, C3HC4 (zinc finger)"/>
    <property type="match status" value="1"/>
</dbReference>
<evidence type="ECO:0000256" key="3">
    <source>
        <dbReference type="ARBA" id="ARBA00022723"/>
    </source>
</evidence>
<sequence>MHDTAAKDNGVPHTGGLEPEEADLVAQILEVIPDVDTDHALLLVKQRLGETRERVAEHIINALFENPTYPKLDNKGKRKRVEDASDAQGEARGQPKHKVDYGKGVHYPELCLDQLLVDFPQIPLAHIQRSLLDQSSLYAPTHIYLEDERRRGGALPYALNTETPRATTKGKQKALHDREFESERELIKSRTSGVVEEAKVDVEDNCAESDDGIECGCCFSTYPFTQMIQCPDAHLFCFSCMTAYAETLLGSHDTNLVCMDQSGCKLAFSYAELLRCLTPKLISLYERVKQTKEVEAAGIEGLEACPFCEYKCVIENPQQKLFACRNAAGGCAAVTCRQCKQLDHLPRSCKEMEVDRHLDGRHIVEEVMTQAFKRECPCRKKLNRL</sequence>
<dbReference type="PROSITE" id="PS51873">
    <property type="entry name" value="TRIAD"/>
    <property type="match status" value="1"/>
</dbReference>
<evidence type="ECO:0000313" key="11">
    <source>
        <dbReference type="Proteomes" id="UP001222325"/>
    </source>
</evidence>
<proteinExistence type="predicted"/>
<dbReference type="InterPro" id="IPR013083">
    <property type="entry name" value="Znf_RING/FYVE/PHD"/>
</dbReference>
<keyword evidence="3" id="KW-0479">Metal-binding</keyword>
<dbReference type="CDD" id="cd20339">
    <property type="entry name" value="BRcat_RBR_RNF216"/>
    <property type="match status" value="1"/>
</dbReference>
<keyword evidence="11" id="KW-1185">Reference proteome</keyword>
<evidence type="ECO:0000256" key="4">
    <source>
        <dbReference type="ARBA" id="ARBA00022737"/>
    </source>
</evidence>
<dbReference type="InterPro" id="IPR044066">
    <property type="entry name" value="TRIAD_supradom"/>
</dbReference>
<dbReference type="AlphaFoldDB" id="A0AAD6TXZ2"/>
<evidence type="ECO:0000256" key="8">
    <source>
        <dbReference type="SAM" id="MobiDB-lite"/>
    </source>
</evidence>
<dbReference type="Proteomes" id="UP001222325">
    <property type="component" value="Unassembled WGS sequence"/>
</dbReference>
<dbReference type="InterPro" id="IPR047544">
    <property type="entry name" value="RING-HC_RBR_RNF216"/>
</dbReference>
<feature type="compositionally biased region" description="Basic and acidic residues" evidence="8">
    <location>
        <begin position="72"/>
        <end position="83"/>
    </location>
</feature>
<keyword evidence="2" id="KW-0808">Transferase</keyword>
<organism evidence="10 11">
    <name type="scientific">Mycena belliarum</name>
    <dbReference type="NCBI Taxonomy" id="1033014"/>
    <lineage>
        <taxon>Eukaryota</taxon>
        <taxon>Fungi</taxon>
        <taxon>Dikarya</taxon>
        <taxon>Basidiomycota</taxon>
        <taxon>Agaricomycotina</taxon>
        <taxon>Agaricomycetes</taxon>
        <taxon>Agaricomycetidae</taxon>
        <taxon>Agaricales</taxon>
        <taxon>Marasmiineae</taxon>
        <taxon>Mycenaceae</taxon>
        <taxon>Mycena</taxon>
    </lineage>
</organism>
<dbReference type="Pfam" id="PF26191">
    <property type="entry name" value="RING-HC_RBR_RNF216"/>
    <property type="match status" value="1"/>
</dbReference>
<gene>
    <name evidence="10" type="ORF">B0H15DRAFT_468913</name>
</gene>
<evidence type="ECO:0000313" key="10">
    <source>
        <dbReference type="EMBL" id="KAJ7081351.1"/>
    </source>
</evidence>
<name>A0AAD6TXZ2_9AGAR</name>
<evidence type="ECO:0000256" key="1">
    <source>
        <dbReference type="ARBA" id="ARBA00004906"/>
    </source>
</evidence>
<dbReference type="SUPFAM" id="SSF57850">
    <property type="entry name" value="RING/U-box"/>
    <property type="match status" value="1"/>
</dbReference>
<dbReference type="PANTHER" id="PTHR22770:SF47">
    <property type="entry name" value="E3 UBIQUITIN-PROTEIN LIGASE RNF216"/>
    <property type="match status" value="1"/>
</dbReference>
<comment type="caution">
    <text evidence="10">The sequence shown here is derived from an EMBL/GenBank/DDBJ whole genome shotgun (WGS) entry which is preliminary data.</text>
</comment>
<feature type="domain" description="RING-type" evidence="9">
    <location>
        <begin position="211"/>
        <end position="385"/>
    </location>
</feature>
<keyword evidence="5" id="KW-0863">Zinc-finger</keyword>
<evidence type="ECO:0000259" key="9">
    <source>
        <dbReference type="PROSITE" id="PS51873"/>
    </source>
</evidence>
<keyword evidence="4" id="KW-0677">Repeat</keyword>
<keyword evidence="6" id="KW-0833">Ubl conjugation pathway</keyword>
<accession>A0AAD6TXZ2</accession>
<dbReference type="PANTHER" id="PTHR22770">
    <property type="entry name" value="UBIQUITIN CONJUGATING ENZYME 7 INTERACTING PROTEIN-RELATED"/>
    <property type="match status" value="1"/>
</dbReference>
<dbReference type="InterPro" id="IPR051628">
    <property type="entry name" value="LUBAC_E3_Ligases"/>
</dbReference>
<evidence type="ECO:0000256" key="7">
    <source>
        <dbReference type="ARBA" id="ARBA00022833"/>
    </source>
</evidence>
<evidence type="ECO:0000256" key="6">
    <source>
        <dbReference type="ARBA" id="ARBA00022786"/>
    </source>
</evidence>
<comment type="pathway">
    <text evidence="1">Protein modification; protein ubiquitination.</text>
</comment>
<dbReference type="CDD" id="cd16630">
    <property type="entry name" value="RING-HC_RBR_RNF216"/>
    <property type="match status" value="1"/>
</dbReference>
<dbReference type="InterPro" id="IPR047545">
    <property type="entry name" value="BRcat_RBR_RNF216"/>
</dbReference>
<dbReference type="GO" id="GO:0008270">
    <property type="term" value="F:zinc ion binding"/>
    <property type="evidence" value="ECO:0007669"/>
    <property type="project" value="UniProtKB-KW"/>
</dbReference>
<evidence type="ECO:0000256" key="2">
    <source>
        <dbReference type="ARBA" id="ARBA00022679"/>
    </source>
</evidence>
<dbReference type="GO" id="GO:0016740">
    <property type="term" value="F:transferase activity"/>
    <property type="evidence" value="ECO:0007669"/>
    <property type="project" value="UniProtKB-KW"/>
</dbReference>
<evidence type="ECO:0000256" key="5">
    <source>
        <dbReference type="ARBA" id="ARBA00022771"/>
    </source>
</evidence>
<protein>
    <recommendedName>
        <fullName evidence="9">RING-type domain-containing protein</fullName>
    </recommendedName>
</protein>